<name>A0A9N9IKE8_9GLOM</name>
<feature type="non-terminal residue" evidence="1">
    <location>
        <position position="84"/>
    </location>
</feature>
<gene>
    <name evidence="1" type="ORF">RFULGI_LOCUS12668</name>
</gene>
<comment type="caution">
    <text evidence="1">The sequence shown here is derived from an EMBL/GenBank/DDBJ whole genome shotgun (WGS) entry which is preliminary data.</text>
</comment>
<keyword evidence="2" id="KW-1185">Reference proteome</keyword>
<dbReference type="EMBL" id="CAJVPZ010031123">
    <property type="protein sequence ID" value="CAG8738465.1"/>
    <property type="molecule type" value="Genomic_DNA"/>
</dbReference>
<dbReference type="Proteomes" id="UP000789396">
    <property type="component" value="Unassembled WGS sequence"/>
</dbReference>
<accession>A0A9N9IKE8</accession>
<protein>
    <submittedName>
        <fullName evidence="1">16922_t:CDS:1</fullName>
    </submittedName>
</protein>
<evidence type="ECO:0000313" key="1">
    <source>
        <dbReference type="EMBL" id="CAG8738465.1"/>
    </source>
</evidence>
<feature type="non-terminal residue" evidence="1">
    <location>
        <position position="1"/>
    </location>
</feature>
<evidence type="ECO:0000313" key="2">
    <source>
        <dbReference type="Proteomes" id="UP000789396"/>
    </source>
</evidence>
<organism evidence="1 2">
    <name type="scientific">Racocetra fulgida</name>
    <dbReference type="NCBI Taxonomy" id="60492"/>
    <lineage>
        <taxon>Eukaryota</taxon>
        <taxon>Fungi</taxon>
        <taxon>Fungi incertae sedis</taxon>
        <taxon>Mucoromycota</taxon>
        <taxon>Glomeromycotina</taxon>
        <taxon>Glomeromycetes</taxon>
        <taxon>Diversisporales</taxon>
        <taxon>Gigasporaceae</taxon>
        <taxon>Racocetra</taxon>
    </lineage>
</organism>
<dbReference type="AlphaFoldDB" id="A0A9N9IKE8"/>
<dbReference type="OrthoDB" id="5835829at2759"/>
<reference evidence="1" key="1">
    <citation type="submission" date="2021-06" db="EMBL/GenBank/DDBJ databases">
        <authorList>
            <person name="Kallberg Y."/>
            <person name="Tangrot J."/>
            <person name="Rosling A."/>
        </authorList>
    </citation>
    <scope>NUCLEOTIDE SEQUENCE</scope>
    <source>
        <strain evidence="1">IN212</strain>
    </source>
</reference>
<sequence length="84" mass="9583">EAKLRAECCPANKAKLCRAYLEKCENFKKSFPKDIVEEILALPVPEDKINSSEDYDDENTFAPRPMDFDRTDIPKNILIGSYIG</sequence>
<proteinExistence type="predicted"/>